<name>A0A3N2QYD3_9RHOB</name>
<comment type="caution">
    <text evidence="2">The sequence shown here is derived from an EMBL/GenBank/DDBJ whole genome shotgun (WGS) entry which is preliminary data.</text>
</comment>
<dbReference type="Proteomes" id="UP000268016">
    <property type="component" value="Unassembled WGS sequence"/>
</dbReference>
<proteinExistence type="predicted"/>
<keyword evidence="1" id="KW-1133">Transmembrane helix</keyword>
<feature type="transmembrane region" description="Helical" evidence="1">
    <location>
        <begin position="246"/>
        <end position="266"/>
    </location>
</feature>
<feature type="transmembrane region" description="Helical" evidence="1">
    <location>
        <begin position="60"/>
        <end position="79"/>
    </location>
</feature>
<protein>
    <submittedName>
        <fullName evidence="2">Uncharacterized protein</fullName>
    </submittedName>
</protein>
<dbReference type="EMBL" id="RDRB01000006">
    <property type="protein sequence ID" value="ROU00210.1"/>
    <property type="molecule type" value="Genomic_DNA"/>
</dbReference>
<evidence type="ECO:0000313" key="3">
    <source>
        <dbReference type="Proteomes" id="UP000268016"/>
    </source>
</evidence>
<feature type="transmembrane region" description="Helical" evidence="1">
    <location>
        <begin position="214"/>
        <end position="240"/>
    </location>
</feature>
<gene>
    <name evidence="2" type="ORF">EAT49_12975</name>
</gene>
<feature type="transmembrane region" description="Helical" evidence="1">
    <location>
        <begin position="20"/>
        <end position="48"/>
    </location>
</feature>
<evidence type="ECO:0000256" key="1">
    <source>
        <dbReference type="SAM" id="Phobius"/>
    </source>
</evidence>
<sequence length="330" mass="35371">MMDFSISTGLGLMRRTAPFVIFRMAVYFGIAVAYVLVTGTGAGIGWGVGAFGDADFRAMSTFWGGAIGFGVTAGVIYFLREYLLYVVKAGHIAVMVELLDGRPLPEGRGQISHARHIVTERFGEASVLFAVDQLIKGVLRAITGLIQGLMNLLPIPGLNSVMGIVRAYLRLAVGLVDEVILAHGIRNRAENPFGSAKEALVLYAQNGKPMMVNAAWLTLITWVLSILVFFVMLAPAGLVVYLLPGAWSAGGFVFAILFAWAVKVALIEPFAIACMLQAFFKVTEGQAPNPEWVAKLDSTSDKFRKLGERAMGWATGDRAAPAASVSPDPA</sequence>
<evidence type="ECO:0000313" key="2">
    <source>
        <dbReference type="EMBL" id="ROU00210.1"/>
    </source>
</evidence>
<accession>A0A3N2QYD3</accession>
<keyword evidence="1" id="KW-0472">Membrane</keyword>
<dbReference type="OrthoDB" id="147179at2"/>
<keyword evidence="1" id="KW-0812">Transmembrane</keyword>
<reference evidence="2 3" key="1">
    <citation type="submission" date="2018-10" db="EMBL/GenBank/DDBJ databases">
        <title>Histidinibacterium lentulum gen. nov., sp. nov., a marine bacterium from the culture broth of Picochlorum sp. 122.</title>
        <authorList>
            <person name="Wang G."/>
        </authorList>
    </citation>
    <scope>NUCLEOTIDE SEQUENCE [LARGE SCALE GENOMIC DNA]</scope>
    <source>
        <strain evidence="2 3">B17</strain>
    </source>
</reference>
<keyword evidence="3" id="KW-1185">Reference proteome</keyword>
<organism evidence="2 3">
    <name type="scientific">Histidinibacterium lentulum</name>
    <dbReference type="NCBI Taxonomy" id="2480588"/>
    <lineage>
        <taxon>Bacteria</taxon>
        <taxon>Pseudomonadati</taxon>
        <taxon>Pseudomonadota</taxon>
        <taxon>Alphaproteobacteria</taxon>
        <taxon>Rhodobacterales</taxon>
        <taxon>Paracoccaceae</taxon>
        <taxon>Histidinibacterium</taxon>
    </lineage>
</organism>
<dbReference type="AlphaFoldDB" id="A0A3N2QYD3"/>